<feature type="region of interest" description="Disordered" evidence="3">
    <location>
        <begin position="624"/>
        <end position="737"/>
    </location>
</feature>
<dbReference type="EMBL" id="JAWRVI010000048">
    <property type="protein sequence ID" value="KAK4084953.1"/>
    <property type="molecule type" value="Genomic_DNA"/>
</dbReference>
<evidence type="ECO:0000259" key="4">
    <source>
        <dbReference type="Pfam" id="PF02826"/>
    </source>
</evidence>
<reference evidence="6 7" key="1">
    <citation type="journal article" date="2024" name="Microbiol. Resour. Announc.">
        <title>Genome annotations for the ascomycete fungi Trichoderma harzianum, Trichoderma aggressivum, and Purpureocillium lilacinum.</title>
        <authorList>
            <person name="Beijen E.P.W."/>
            <person name="Ohm R.A."/>
        </authorList>
    </citation>
    <scope>NUCLEOTIDE SEQUENCE [LARGE SCALE GENOMIC DNA]</scope>
    <source>
        <strain evidence="6 7">CBS 150709</strain>
    </source>
</reference>
<feature type="region of interest" description="Disordered" evidence="3">
    <location>
        <begin position="821"/>
        <end position="841"/>
    </location>
</feature>
<evidence type="ECO:0000256" key="2">
    <source>
        <dbReference type="ARBA" id="ARBA00023027"/>
    </source>
</evidence>
<dbReference type="Pfam" id="PF20150">
    <property type="entry name" value="2EXR"/>
    <property type="match status" value="1"/>
</dbReference>
<evidence type="ECO:0000259" key="5">
    <source>
        <dbReference type="Pfam" id="PF20150"/>
    </source>
</evidence>
<dbReference type="PANTHER" id="PTHR43333:SF1">
    <property type="entry name" value="D-ISOMER SPECIFIC 2-HYDROXYACID DEHYDROGENASE NAD-BINDING DOMAIN-CONTAINING PROTEIN"/>
    <property type="match status" value="1"/>
</dbReference>
<keyword evidence="1" id="KW-0560">Oxidoreductase</keyword>
<evidence type="ECO:0000313" key="7">
    <source>
        <dbReference type="Proteomes" id="UP001287286"/>
    </source>
</evidence>
<feature type="region of interest" description="Disordered" evidence="3">
    <location>
        <begin position="497"/>
        <end position="544"/>
    </location>
</feature>
<accession>A0ABR0BNN7</accession>
<organism evidence="6 7">
    <name type="scientific">Purpureocillium lilacinum</name>
    <name type="common">Paecilomyces lilacinus</name>
    <dbReference type="NCBI Taxonomy" id="33203"/>
    <lineage>
        <taxon>Eukaryota</taxon>
        <taxon>Fungi</taxon>
        <taxon>Dikarya</taxon>
        <taxon>Ascomycota</taxon>
        <taxon>Pezizomycotina</taxon>
        <taxon>Sordariomycetes</taxon>
        <taxon>Hypocreomycetidae</taxon>
        <taxon>Hypocreales</taxon>
        <taxon>Ophiocordycipitaceae</taxon>
        <taxon>Purpureocillium</taxon>
    </lineage>
</organism>
<feature type="compositionally biased region" description="Low complexity" evidence="3">
    <location>
        <begin position="878"/>
        <end position="887"/>
    </location>
</feature>
<dbReference type="SUPFAM" id="SSF51735">
    <property type="entry name" value="NAD(P)-binding Rossmann-fold domains"/>
    <property type="match status" value="1"/>
</dbReference>
<keyword evidence="7" id="KW-1185">Reference proteome</keyword>
<sequence length="1423" mass="151757">MRLLWAMAAGRRGRGGDMAPPAGRHVIPCHPMVAAWQRMVFGEDGPDGEAAMTARKLRSGGFRHMDGRWEAAPLDGPGGTSDQGLPALQLAAAPRTDGRPTMASRKPIFLFRRRANGRDAHDDDGAGRHAYRLEQAQAEQGGQDDSWGPGSVGGVSVTAPHRAAFVAGDVVCSFAVVSPLALKEADGRHVLSPPLQCPGALGPPSRVVSPPATATRTTRPPVRLAKVESESEPEPEPNSRFALLPAELRLKIWACAAEPRVVILDDLVHRERAYPLPAVTQLNAESRAESRRGYEPAGRGSYVDFSRDIVVCDASISDEKEGGARTLEALAPRVRRLAFWDCFPDDGRVDGLPLYSAYLAACYNNNHNPQYQQTGQGQEGAGEEGAEPGVAVGRVAFDRLWFPNLEDLWIVKVGEVDRSWELGPVAVDRSVPSDVRARRTARQFRYWVDDGVVEMASLDLDESETKAVLRHGRCGKPDCRELNRGRPTMVSKVVFMDGRYGDSGDGDDDDDGHDGERRRRRRWQRREGRAERSPSASASSSAASASASSSAASASESASASAQGQAKGCSDWRRIRPWSTAGDPDAGADGNGNGSGHKDTAENRMRWIIVERILTFSLRWEGSGEVEDGDHHGGGGGGGGGSDDDNAGRAARGGRLASEVASVPTCSAGGESSVSARPGRQGAPDPIFRQGPRPRAPPTPPPPPPPPPPPASPQIEGPNGAGVPGPEGKVRGRDGGGGGACSWSYRFEWGASHVVGMEMSAGRNCGIKRVYTQRRCTIAIPFSPRHIPLPAFNFAAGLAVRWGSSDTHWNWERLTQGGQLVAGHDPPEKQQTTRALQNPVVSPLADTTDAATAPLLLQPRSTAAATSTTATASDTARLIAPSSSSSSVHAHAHTPTPRHGVQFTDRHKSCRPRLSSVSFARRSQSSGISTLSFPPSPLSASSASASLPFSSAQTPSRAQPQPPSRLKHSRSITTTTPTTATTMTSQVPNGTAGSKTSSSGGGGITSRDKLLIHAPQPPPPGFLDLLGARFPQLSVRWELARLDPVRSDLASADTLPAEVLDGVTMLSVYPPAKAAAIPDVRFVQLISAGSDRWVGHEKYCDPGVVFCSGSGCHAPQIAEWVMASWLASEHHFDIYKQQQLQGSWSARVADHPVTDSMGRRMYVSQSPPFSPLSLSPLPPPRPPPFPLSHTHLLSLSPLHKADTQGVGTNRAIFGYGSIGRQCAHLGRALGMDVVAYTQRPRPTPASRRLDPGSYAVPGTGDPDGAIPSRWFHGDDAPAALADMLRLGVDLLVLAVPLSDSTRGLVGRREFDLMREVTASANGGGDPSKRRRPPFLCNIARGPVVDSLALVDALRDGSVRGAALDVTDPEPLPADHPLWTAPNVFITPHVSWQSTAIIDRITDLILENLTRLDEGRPLLNQIKK</sequence>
<evidence type="ECO:0000313" key="6">
    <source>
        <dbReference type="EMBL" id="KAK4084953.1"/>
    </source>
</evidence>
<proteinExistence type="predicted"/>
<feature type="compositionally biased region" description="Low complexity" evidence="3">
    <location>
        <begin position="210"/>
        <end position="221"/>
    </location>
</feature>
<feature type="domain" description="D-isomer specific 2-hydroxyacid dehydrogenase NAD-binding" evidence="4">
    <location>
        <begin position="1288"/>
        <end position="1390"/>
    </location>
</feature>
<gene>
    <name evidence="6" type="ORF">Purlil1_9988</name>
</gene>
<feature type="compositionally biased region" description="Low complexity" evidence="3">
    <location>
        <begin position="915"/>
        <end position="926"/>
    </location>
</feature>
<evidence type="ECO:0008006" key="8">
    <source>
        <dbReference type="Google" id="ProtNLM"/>
    </source>
</evidence>
<dbReference type="InterPro" id="IPR036291">
    <property type="entry name" value="NAD(P)-bd_dom_sf"/>
</dbReference>
<comment type="caution">
    <text evidence="6">The sequence shown here is derived from an EMBL/GenBank/DDBJ whole genome shotgun (WGS) entry which is preliminary data.</text>
</comment>
<dbReference type="InterPro" id="IPR006140">
    <property type="entry name" value="D-isomer_DH_NAD-bd"/>
</dbReference>
<feature type="compositionally biased region" description="Low complexity" evidence="3">
    <location>
        <begin position="938"/>
        <end position="952"/>
    </location>
</feature>
<feature type="compositionally biased region" description="Acidic residues" evidence="3">
    <location>
        <begin position="504"/>
        <end position="513"/>
    </location>
</feature>
<dbReference type="PANTHER" id="PTHR43333">
    <property type="entry name" value="2-HACID_DH_C DOMAIN-CONTAINING PROTEIN"/>
    <property type="match status" value="1"/>
</dbReference>
<feature type="region of interest" description="Disordered" evidence="3">
    <location>
        <begin position="556"/>
        <end position="599"/>
    </location>
</feature>
<name>A0ABR0BNN7_PURLI</name>
<dbReference type="Pfam" id="PF02826">
    <property type="entry name" value="2-Hacid_dh_C"/>
    <property type="match status" value="1"/>
</dbReference>
<evidence type="ECO:0000256" key="1">
    <source>
        <dbReference type="ARBA" id="ARBA00023002"/>
    </source>
</evidence>
<feature type="compositionally biased region" description="Pro residues" evidence="3">
    <location>
        <begin position="694"/>
        <end position="712"/>
    </location>
</feature>
<feature type="compositionally biased region" description="Polar residues" evidence="3">
    <location>
        <begin position="829"/>
        <end position="840"/>
    </location>
</feature>
<feature type="domain" description="2EXR" evidence="5">
    <location>
        <begin position="240"/>
        <end position="310"/>
    </location>
</feature>
<feature type="compositionally biased region" description="Low complexity" evidence="3">
    <location>
        <begin position="535"/>
        <end position="544"/>
    </location>
</feature>
<feature type="region of interest" description="Disordered" evidence="3">
    <location>
        <begin position="201"/>
        <end position="238"/>
    </location>
</feature>
<evidence type="ECO:0000256" key="3">
    <source>
        <dbReference type="SAM" id="MobiDB-lite"/>
    </source>
</evidence>
<dbReference type="Gene3D" id="3.40.50.720">
    <property type="entry name" value="NAD(P)-binding Rossmann-like Domain"/>
    <property type="match status" value="3"/>
</dbReference>
<feature type="region of interest" description="Disordered" evidence="3">
    <location>
        <begin position="878"/>
        <end position="1013"/>
    </location>
</feature>
<protein>
    <recommendedName>
        <fullName evidence="8">D-isomer specific 2-hydroxyacid dehydrogenase NAD-binding domain-containing protein</fullName>
    </recommendedName>
</protein>
<keyword evidence="2" id="KW-0520">NAD</keyword>
<dbReference type="Proteomes" id="UP001287286">
    <property type="component" value="Unassembled WGS sequence"/>
</dbReference>
<dbReference type="InterPro" id="IPR045518">
    <property type="entry name" value="2EXR"/>
</dbReference>
<feature type="compositionally biased region" description="Low complexity" evidence="3">
    <location>
        <begin position="973"/>
        <end position="998"/>
    </location>
</feature>